<dbReference type="Pfam" id="PF01464">
    <property type="entry name" value="SLT"/>
    <property type="match status" value="1"/>
</dbReference>
<feature type="domain" description="Transglycosylase SLT" evidence="2">
    <location>
        <begin position="106"/>
        <end position="205"/>
    </location>
</feature>
<dbReference type="PANTHER" id="PTHR37423">
    <property type="entry name" value="SOLUBLE LYTIC MUREIN TRANSGLYCOSYLASE-RELATED"/>
    <property type="match status" value="1"/>
</dbReference>
<dbReference type="GO" id="GO:0008933">
    <property type="term" value="F:peptidoglycan lytic transglycosylase activity"/>
    <property type="evidence" value="ECO:0007669"/>
    <property type="project" value="InterPro"/>
</dbReference>
<dbReference type="Gene3D" id="1.10.530.10">
    <property type="match status" value="1"/>
</dbReference>
<name>A0A7G1HY52_9BACT</name>
<dbReference type="RefSeq" id="WP_021930450.1">
    <property type="nucleotide sequence ID" value="NZ_AP023322.1"/>
</dbReference>
<dbReference type="InterPro" id="IPR023346">
    <property type="entry name" value="Lysozyme-like_dom_sf"/>
</dbReference>
<organism evidence="3 4">
    <name type="scientific">Coprobacter secundus subsp. similis</name>
    <dbReference type="NCBI Taxonomy" id="2751153"/>
    <lineage>
        <taxon>Bacteria</taxon>
        <taxon>Pseudomonadati</taxon>
        <taxon>Bacteroidota</taxon>
        <taxon>Bacteroidia</taxon>
        <taxon>Bacteroidales</taxon>
        <taxon>Barnesiellaceae</taxon>
        <taxon>Coprobacter</taxon>
    </lineage>
</organism>
<keyword evidence="4" id="KW-1185">Reference proteome</keyword>
<sequence>MTNIKNSILKIVFVFLCVGILIFLTASSRSGQSDNTSVMHLMSVIPDVPSQVEFAGEIIELDRFDMYERYDRELTSFCYTHSNTLLILKRANRYFPIIAPILEKNGIPVDFIYLAAIESYLNPRAVSYAKAAGLWQLMPGTAKQFGLEVNDFVDERYNLEKSTEAACRYLKSAYDKYGSWATVAASYNAGMGRISNELDKQQELNSFDLWLNDETSRYVFRVMVMKEILSNPYRYGFAVKKKQLYQPIRTHAVVVNTAIDDLAQFAKEQGITYAQLKEFNSWLRDRKLPNKTGKEYKLLIPHKEDLYYSTRKIKVYHKNWTVD</sequence>
<dbReference type="InterPro" id="IPR008258">
    <property type="entry name" value="Transglycosylase_SLT_dom_1"/>
</dbReference>
<evidence type="ECO:0000259" key="2">
    <source>
        <dbReference type="Pfam" id="PF01464"/>
    </source>
</evidence>
<dbReference type="PANTHER" id="PTHR37423:SF2">
    <property type="entry name" value="MEMBRANE-BOUND LYTIC MUREIN TRANSGLYCOSYLASE C"/>
    <property type="match status" value="1"/>
</dbReference>
<evidence type="ECO:0000313" key="3">
    <source>
        <dbReference type="EMBL" id="BCI62457.1"/>
    </source>
</evidence>
<gene>
    <name evidence="3" type="ORF">Cop2CBH44_08100</name>
</gene>
<protein>
    <submittedName>
        <fullName evidence="3">Murein transglycosylase</fullName>
    </submittedName>
</protein>
<dbReference type="KEGG" id="copr:Cop2CBH44_08100"/>
<dbReference type="GO" id="GO:0016020">
    <property type="term" value="C:membrane"/>
    <property type="evidence" value="ECO:0007669"/>
    <property type="project" value="InterPro"/>
</dbReference>
<comment type="similarity">
    <text evidence="1">Belongs to the transglycosylase Slt family.</text>
</comment>
<evidence type="ECO:0000313" key="4">
    <source>
        <dbReference type="Proteomes" id="UP000594042"/>
    </source>
</evidence>
<dbReference type="GO" id="GO:0000270">
    <property type="term" value="P:peptidoglycan metabolic process"/>
    <property type="evidence" value="ECO:0007669"/>
    <property type="project" value="InterPro"/>
</dbReference>
<dbReference type="AlphaFoldDB" id="A0A7G1HY52"/>
<accession>A0A7G1HY52</accession>
<dbReference type="InterPro" id="IPR000189">
    <property type="entry name" value="Transglyc_AS"/>
</dbReference>
<dbReference type="PROSITE" id="PS00922">
    <property type="entry name" value="TRANSGLYCOSYLASE"/>
    <property type="match status" value="1"/>
</dbReference>
<dbReference type="EMBL" id="AP023322">
    <property type="protein sequence ID" value="BCI62457.1"/>
    <property type="molecule type" value="Genomic_DNA"/>
</dbReference>
<dbReference type="SUPFAM" id="SSF53955">
    <property type="entry name" value="Lysozyme-like"/>
    <property type="match status" value="1"/>
</dbReference>
<proteinExistence type="inferred from homology"/>
<dbReference type="CDD" id="cd16894">
    <property type="entry name" value="MltD-like"/>
    <property type="match status" value="1"/>
</dbReference>
<evidence type="ECO:0000256" key="1">
    <source>
        <dbReference type="ARBA" id="ARBA00007734"/>
    </source>
</evidence>
<dbReference type="Proteomes" id="UP000594042">
    <property type="component" value="Chromosome"/>
</dbReference>
<reference evidence="4" key="1">
    <citation type="submission" date="2020-07" db="EMBL/GenBank/DDBJ databases">
        <title>Complete genome sequencing of Coprobacter sp. strain 2CBH44.</title>
        <authorList>
            <person name="Sakamoto M."/>
            <person name="Murakami T."/>
            <person name="Mori H."/>
        </authorList>
    </citation>
    <scope>NUCLEOTIDE SEQUENCE [LARGE SCALE GENOMIC DNA]</scope>
    <source>
        <strain evidence="4">2CBH44</strain>
    </source>
</reference>